<feature type="region of interest" description="Disordered" evidence="1">
    <location>
        <begin position="1"/>
        <end position="50"/>
    </location>
</feature>
<proteinExistence type="predicted"/>
<reference evidence="2" key="2">
    <citation type="journal article" date="2015" name="Data Brief">
        <title>Shoot transcriptome of the giant reed, Arundo donax.</title>
        <authorList>
            <person name="Barrero R.A."/>
            <person name="Guerrero F.D."/>
            <person name="Moolhuijzen P."/>
            <person name="Goolsby J.A."/>
            <person name="Tidwell J."/>
            <person name="Bellgard S.E."/>
            <person name="Bellgard M.I."/>
        </authorList>
    </citation>
    <scope>NUCLEOTIDE SEQUENCE</scope>
    <source>
        <tissue evidence="2">Shoot tissue taken approximately 20 cm above the soil surface</tissue>
    </source>
</reference>
<reference evidence="2" key="1">
    <citation type="submission" date="2014-09" db="EMBL/GenBank/DDBJ databases">
        <authorList>
            <person name="Magalhaes I.L.F."/>
            <person name="Oliveira U."/>
            <person name="Santos F.R."/>
            <person name="Vidigal T.H.D.A."/>
            <person name="Brescovit A.D."/>
            <person name="Santos A.J."/>
        </authorList>
    </citation>
    <scope>NUCLEOTIDE SEQUENCE</scope>
    <source>
        <tissue evidence="2">Shoot tissue taken approximately 20 cm above the soil surface</tissue>
    </source>
</reference>
<evidence type="ECO:0000256" key="1">
    <source>
        <dbReference type="SAM" id="MobiDB-lite"/>
    </source>
</evidence>
<name>A0A0A9EGZ6_ARUDO</name>
<dbReference type="EMBL" id="GBRH01197881">
    <property type="protein sequence ID" value="JAE00015.1"/>
    <property type="molecule type" value="Transcribed_RNA"/>
</dbReference>
<dbReference type="AlphaFoldDB" id="A0A0A9EGZ6"/>
<protein>
    <submittedName>
        <fullName evidence="2">Uncharacterized protein</fullName>
    </submittedName>
</protein>
<sequence>MAVPIRNHESSFTALSPTRRQTPVQSLHLSQNRSHAQTNCSTNTDKLHKY</sequence>
<evidence type="ECO:0000313" key="2">
    <source>
        <dbReference type="EMBL" id="JAE00015.1"/>
    </source>
</evidence>
<feature type="compositionally biased region" description="Polar residues" evidence="1">
    <location>
        <begin position="10"/>
        <end position="44"/>
    </location>
</feature>
<accession>A0A0A9EGZ6</accession>
<organism evidence="2">
    <name type="scientific">Arundo donax</name>
    <name type="common">Giant reed</name>
    <name type="synonym">Donax arundinaceus</name>
    <dbReference type="NCBI Taxonomy" id="35708"/>
    <lineage>
        <taxon>Eukaryota</taxon>
        <taxon>Viridiplantae</taxon>
        <taxon>Streptophyta</taxon>
        <taxon>Embryophyta</taxon>
        <taxon>Tracheophyta</taxon>
        <taxon>Spermatophyta</taxon>
        <taxon>Magnoliopsida</taxon>
        <taxon>Liliopsida</taxon>
        <taxon>Poales</taxon>
        <taxon>Poaceae</taxon>
        <taxon>PACMAD clade</taxon>
        <taxon>Arundinoideae</taxon>
        <taxon>Arundineae</taxon>
        <taxon>Arundo</taxon>
    </lineage>
</organism>